<evidence type="ECO:0000256" key="2">
    <source>
        <dbReference type="ARBA" id="ARBA00022475"/>
    </source>
</evidence>
<evidence type="ECO:0000313" key="9">
    <source>
        <dbReference type="Proteomes" id="UP000199339"/>
    </source>
</evidence>
<dbReference type="EMBL" id="FOUR01000003">
    <property type="protein sequence ID" value="SFM94597.1"/>
    <property type="molecule type" value="Genomic_DNA"/>
</dbReference>
<dbReference type="GO" id="GO:0005886">
    <property type="term" value="C:plasma membrane"/>
    <property type="evidence" value="ECO:0007669"/>
    <property type="project" value="UniProtKB-SubCell"/>
</dbReference>
<dbReference type="InterPro" id="IPR015414">
    <property type="entry name" value="TMEM64"/>
</dbReference>
<keyword evidence="2 6" id="KW-1003">Cell membrane</keyword>
<feature type="domain" description="VTT" evidence="7">
    <location>
        <begin position="74"/>
        <end position="192"/>
    </location>
</feature>
<keyword evidence="4 6" id="KW-1133">Transmembrane helix</keyword>
<dbReference type="PANTHER" id="PTHR12677">
    <property type="entry name" value="GOLGI APPARATUS MEMBRANE PROTEIN TVP38-RELATED"/>
    <property type="match status" value="1"/>
</dbReference>
<reference evidence="9" key="1">
    <citation type="submission" date="2016-10" db="EMBL/GenBank/DDBJ databases">
        <authorList>
            <person name="Varghese N."/>
            <person name="Submissions S."/>
        </authorList>
    </citation>
    <scope>NUCLEOTIDE SEQUENCE [LARGE SCALE GENOMIC DNA]</scope>
    <source>
        <strain evidence="9">CGMCC 1.6775</strain>
    </source>
</reference>
<feature type="transmembrane region" description="Helical" evidence="6">
    <location>
        <begin position="18"/>
        <end position="38"/>
    </location>
</feature>
<gene>
    <name evidence="8" type="ORF">SAMN04487961_1662</name>
</gene>
<sequence length="253" mass="27579">MVSASEPKPRANWTRSPLLWMAGSIAGVGLIVGMLYALGVHQQIVDLLRWFDEQGAWAALFFIVLMVAAMVLLLPGVLLTTGAGFVFGVIEGTLYVVIGTTIGAGLAFLIARHFFGETAHIYIRNRAKLSVVTDEMAPHGWKIVLLTRLIPFFPGKVSNYLFGLTSFSFPGFVAGTFLGVIPFSLHNVYLGSLAADLSTLGVRESARTPLEWTIYGAGFLGTILAVVLLNRLARRALARYRMETEPMAQEDTE</sequence>
<feature type="transmembrane region" description="Helical" evidence="6">
    <location>
        <begin position="59"/>
        <end position="87"/>
    </location>
</feature>
<dbReference type="InterPro" id="IPR032816">
    <property type="entry name" value="VTT_dom"/>
</dbReference>
<evidence type="ECO:0000256" key="5">
    <source>
        <dbReference type="ARBA" id="ARBA00023136"/>
    </source>
</evidence>
<dbReference type="Proteomes" id="UP000199339">
    <property type="component" value="Unassembled WGS sequence"/>
</dbReference>
<dbReference type="PANTHER" id="PTHR12677:SF59">
    <property type="entry name" value="GOLGI APPARATUS MEMBRANE PROTEIN TVP38-RELATED"/>
    <property type="match status" value="1"/>
</dbReference>
<name>A0A1I4V004_9GAMM</name>
<organism evidence="8 9">
    <name type="scientific">Marinobacter pelagius</name>
    <dbReference type="NCBI Taxonomy" id="379482"/>
    <lineage>
        <taxon>Bacteria</taxon>
        <taxon>Pseudomonadati</taxon>
        <taxon>Pseudomonadota</taxon>
        <taxon>Gammaproteobacteria</taxon>
        <taxon>Pseudomonadales</taxon>
        <taxon>Marinobacteraceae</taxon>
        <taxon>Marinobacter</taxon>
    </lineage>
</organism>
<evidence type="ECO:0000313" key="8">
    <source>
        <dbReference type="EMBL" id="SFM94597.1"/>
    </source>
</evidence>
<feature type="transmembrane region" description="Helical" evidence="6">
    <location>
        <begin position="93"/>
        <end position="115"/>
    </location>
</feature>
<evidence type="ECO:0000259" key="7">
    <source>
        <dbReference type="Pfam" id="PF09335"/>
    </source>
</evidence>
<feature type="transmembrane region" description="Helical" evidence="6">
    <location>
        <begin position="212"/>
        <end position="233"/>
    </location>
</feature>
<evidence type="ECO:0000256" key="6">
    <source>
        <dbReference type="RuleBase" id="RU366058"/>
    </source>
</evidence>
<evidence type="ECO:0000256" key="4">
    <source>
        <dbReference type="ARBA" id="ARBA00022989"/>
    </source>
</evidence>
<keyword evidence="5 6" id="KW-0472">Membrane</keyword>
<dbReference type="AlphaFoldDB" id="A0A1I4V004"/>
<comment type="subcellular location">
    <subcellularLocation>
        <location evidence="1 6">Cell membrane</location>
        <topology evidence="1 6">Multi-pass membrane protein</topology>
    </subcellularLocation>
</comment>
<keyword evidence="3 6" id="KW-0812">Transmembrane</keyword>
<proteinExistence type="inferred from homology"/>
<evidence type="ECO:0000256" key="3">
    <source>
        <dbReference type="ARBA" id="ARBA00022692"/>
    </source>
</evidence>
<dbReference type="Pfam" id="PF09335">
    <property type="entry name" value="VTT_dom"/>
    <property type="match status" value="1"/>
</dbReference>
<accession>A0A1I4V004</accession>
<keyword evidence="9" id="KW-1185">Reference proteome</keyword>
<comment type="similarity">
    <text evidence="6">Belongs to the TVP38/TMEM64 family.</text>
</comment>
<protein>
    <recommendedName>
        <fullName evidence="6">TVP38/TMEM64 family membrane protein</fullName>
    </recommendedName>
</protein>
<evidence type="ECO:0000256" key="1">
    <source>
        <dbReference type="ARBA" id="ARBA00004651"/>
    </source>
</evidence>
<feature type="transmembrane region" description="Helical" evidence="6">
    <location>
        <begin position="160"/>
        <end position="183"/>
    </location>
</feature>